<dbReference type="Proteomes" id="UP001292094">
    <property type="component" value="Unassembled WGS sequence"/>
</dbReference>
<gene>
    <name evidence="1" type="ORF">Pmani_013332</name>
</gene>
<sequence>MKKERREVEEGLFGEEEDLGEGTIKLISPTFYRVSCATASPLRQSFRSADTVDSSEPATDDSLQLPPTITCFWVGPDDILVDTITDGQSSEILYHKCPDRMLDEFLLLTITEEGKVEVNVHLQPPHVNISWTLMLALTDVNNDTTAAGVGSSYIQDNETTTSQSTEVGNMRCSFLKHFPNITLIVYCLTSDGCVAV</sequence>
<dbReference type="AlphaFoldDB" id="A0AAE1PXF5"/>
<comment type="caution">
    <text evidence="1">The sequence shown here is derived from an EMBL/GenBank/DDBJ whole genome shotgun (WGS) entry which is preliminary data.</text>
</comment>
<protein>
    <submittedName>
        <fullName evidence="1">Uncharacterized protein</fullName>
    </submittedName>
</protein>
<proteinExistence type="predicted"/>
<organism evidence="1 2">
    <name type="scientific">Petrolisthes manimaculis</name>
    <dbReference type="NCBI Taxonomy" id="1843537"/>
    <lineage>
        <taxon>Eukaryota</taxon>
        <taxon>Metazoa</taxon>
        <taxon>Ecdysozoa</taxon>
        <taxon>Arthropoda</taxon>
        <taxon>Crustacea</taxon>
        <taxon>Multicrustacea</taxon>
        <taxon>Malacostraca</taxon>
        <taxon>Eumalacostraca</taxon>
        <taxon>Eucarida</taxon>
        <taxon>Decapoda</taxon>
        <taxon>Pleocyemata</taxon>
        <taxon>Anomura</taxon>
        <taxon>Galatheoidea</taxon>
        <taxon>Porcellanidae</taxon>
        <taxon>Petrolisthes</taxon>
    </lineage>
</organism>
<accession>A0AAE1PXF5</accession>
<reference evidence="1" key="1">
    <citation type="submission" date="2023-11" db="EMBL/GenBank/DDBJ databases">
        <title>Genome assemblies of two species of porcelain crab, Petrolisthes cinctipes and Petrolisthes manimaculis (Anomura: Porcellanidae).</title>
        <authorList>
            <person name="Angst P."/>
        </authorList>
    </citation>
    <scope>NUCLEOTIDE SEQUENCE</scope>
    <source>
        <strain evidence="1">PB745_02</strain>
        <tissue evidence="1">Gill</tissue>
    </source>
</reference>
<name>A0AAE1PXF5_9EUCA</name>
<dbReference type="EMBL" id="JAWZYT010001114">
    <property type="protein sequence ID" value="KAK4315415.1"/>
    <property type="molecule type" value="Genomic_DNA"/>
</dbReference>
<keyword evidence="2" id="KW-1185">Reference proteome</keyword>
<evidence type="ECO:0000313" key="2">
    <source>
        <dbReference type="Proteomes" id="UP001292094"/>
    </source>
</evidence>
<evidence type="ECO:0000313" key="1">
    <source>
        <dbReference type="EMBL" id="KAK4315415.1"/>
    </source>
</evidence>